<dbReference type="InterPro" id="IPR011009">
    <property type="entry name" value="Kinase-like_dom_sf"/>
</dbReference>
<accession>A0AAN9PR17</accession>
<dbReference type="PANTHER" id="PTHR47973">
    <property type="entry name" value="CYSTEINE-RICH RECEPTOR-LIKE PROTEIN KINASE 3"/>
    <property type="match status" value="1"/>
</dbReference>
<dbReference type="GO" id="GO:0004672">
    <property type="term" value="F:protein kinase activity"/>
    <property type="evidence" value="ECO:0007669"/>
    <property type="project" value="InterPro"/>
</dbReference>
<evidence type="ECO:0000313" key="7">
    <source>
        <dbReference type="Proteomes" id="UP001367508"/>
    </source>
</evidence>
<sequence>MYGDCLRKAGKEVKGCLPKREGRALNAGCYLMYSTHKFYNEEGAAGGGTEELAYLHEGSKIRIIHRDIKSSNILLDENLTLKIADFDLARCFSADKLHLSTGIAGTMQVLG</sequence>
<dbReference type="AlphaFoldDB" id="A0AAN9PR17"/>
<dbReference type="InterPro" id="IPR008271">
    <property type="entry name" value="Ser/Thr_kinase_AS"/>
</dbReference>
<keyword evidence="4" id="KW-0067">ATP-binding</keyword>
<dbReference type="SUPFAM" id="SSF56112">
    <property type="entry name" value="Protein kinase-like (PK-like)"/>
    <property type="match status" value="1"/>
</dbReference>
<feature type="domain" description="Protein kinase" evidence="5">
    <location>
        <begin position="1"/>
        <end position="111"/>
    </location>
</feature>
<organism evidence="6 7">
    <name type="scientific">Canavalia gladiata</name>
    <name type="common">Sword bean</name>
    <name type="synonym">Dolichos gladiatus</name>
    <dbReference type="NCBI Taxonomy" id="3824"/>
    <lineage>
        <taxon>Eukaryota</taxon>
        <taxon>Viridiplantae</taxon>
        <taxon>Streptophyta</taxon>
        <taxon>Embryophyta</taxon>
        <taxon>Tracheophyta</taxon>
        <taxon>Spermatophyta</taxon>
        <taxon>Magnoliopsida</taxon>
        <taxon>eudicotyledons</taxon>
        <taxon>Gunneridae</taxon>
        <taxon>Pentapetalae</taxon>
        <taxon>rosids</taxon>
        <taxon>fabids</taxon>
        <taxon>Fabales</taxon>
        <taxon>Fabaceae</taxon>
        <taxon>Papilionoideae</taxon>
        <taxon>50 kb inversion clade</taxon>
        <taxon>NPAAA clade</taxon>
        <taxon>indigoferoid/millettioid clade</taxon>
        <taxon>Phaseoleae</taxon>
        <taxon>Canavalia</taxon>
    </lineage>
</organism>
<dbReference type="PROSITE" id="PS50011">
    <property type="entry name" value="PROTEIN_KINASE_DOM"/>
    <property type="match status" value="1"/>
</dbReference>
<comment type="caution">
    <text evidence="6">The sequence shown here is derived from an EMBL/GenBank/DDBJ whole genome shotgun (WGS) entry which is preliminary data.</text>
</comment>
<keyword evidence="1" id="KW-0808">Transferase</keyword>
<evidence type="ECO:0000256" key="3">
    <source>
        <dbReference type="ARBA" id="ARBA00022777"/>
    </source>
</evidence>
<evidence type="ECO:0000256" key="2">
    <source>
        <dbReference type="ARBA" id="ARBA00022741"/>
    </source>
</evidence>
<evidence type="ECO:0000256" key="1">
    <source>
        <dbReference type="ARBA" id="ARBA00022679"/>
    </source>
</evidence>
<dbReference type="GO" id="GO:0005524">
    <property type="term" value="F:ATP binding"/>
    <property type="evidence" value="ECO:0007669"/>
    <property type="project" value="UniProtKB-KW"/>
</dbReference>
<reference evidence="6 7" key="1">
    <citation type="submission" date="2024-01" db="EMBL/GenBank/DDBJ databases">
        <title>The genomes of 5 underutilized Papilionoideae crops provide insights into root nodulation and disease resistanc.</title>
        <authorList>
            <person name="Jiang F."/>
        </authorList>
    </citation>
    <scope>NUCLEOTIDE SEQUENCE [LARGE SCALE GENOMIC DNA]</scope>
    <source>
        <strain evidence="6">LVBAO_FW01</strain>
        <tissue evidence="6">Leaves</tissue>
    </source>
</reference>
<keyword evidence="3" id="KW-0418">Kinase</keyword>
<protein>
    <recommendedName>
        <fullName evidence="5">Protein kinase domain-containing protein</fullName>
    </recommendedName>
</protein>
<evidence type="ECO:0000256" key="4">
    <source>
        <dbReference type="ARBA" id="ARBA00022840"/>
    </source>
</evidence>
<gene>
    <name evidence="6" type="ORF">VNO77_44444</name>
</gene>
<dbReference type="EMBL" id="JAYMYQ010000011">
    <property type="protein sequence ID" value="KAK7306498.1"/>
    <property type="molecule type" value="Genomic_DNA"/>
</dbReference>
<evidence type="ECO:0000313" key="6">
    <source>
        <dbReference type="EMBL" id="KAK7306498.1"/>
    </source>
</evidence>
<evidence type="ECO:0000259" key="5">
    <source>
        <dbReference type="PROSITE" id="PS50011"/>
    </source>
</evidence>
<dbReference type="Gene3D" id="1.10.510.10">
    <property type="entry name" value="Transferase(Phosphotransferase) domain 1"/>
    <property type="match status" value="1"/>
</dbReference>
<dbReference type="InterPro" id="IPR000719">
    <property type="entry name" value="Prot_kinase_dom"/>
</dbReference>
<name>A0AAN9PR17_CANGL</name>
<keyword evidence="2" id="KW-0547">Nucleotide-binding</keyword>
<dbReference type="Proteomes" id="UP001367508">
    <property type="component" value="Unassembled WGS sequence"/>
</dbReference>
<dbReference type="PROSITE" id="PS00108">
    <property type="entry name" value="PROTEIN_KINASE_ST"/>
    <property type="match status" value="1"/>
</dbReference>
<dbReference type="InterPro" id="IPR052059">
    <property type="entry name" value="CR_Ser/Thr_kinase"/>
</dbReference>
<proteinExistence type="predicted"/>
<keyword evidence="7" id="KW-1185">Reference proteome</keyword>
<dbReference type="Pfam" id="PF00069">
    <property type="entry name" value="Pkinase"/>
    <property type="match status" value="1"/>
</dbReference>